<reference evidence="4" key="1">
    <citation type="submission" date="2022-05" db="EMBL/GenBank/DDBJ databases">
        <authorList>
            <person name="Pankratov T."/>
        </authorList>
    </citation>
    <scope>NUCLEOTIDE SEQUENCE</scope>
    <source>
        <strain evidence="4">BP6-180914</strain>
    </source>
</reference>
<dbReference type="InterPro" id="IPR000086">
    <property type="entry name" value="NUDIX_hydrolase_dom"/>
</dbReference>
<evidence type="ECO:0000256" key="2">
    <source>
        <dbReference type="ARBA" id="ARBA00022801"/>
    </source>
</evidence>
<gene>
    <name evidence="4" type="ORF">M8523_13030</name>
</gene>
<dbReference type="Gene3D" id="3.90.79.10">
    <property type="entry name" value="Nucleoside Triphosphate Pyrophosphohydrolase"/>
    <property type="match status" value="1"/>
</dbReference>
<keyword evidence="2 4" id="KW-0378">Hydrolase</keyword>
<dbReference type="Proteomes" id="UP001165667">
    <property type="component" value="Unassembled WGS sequence"/>
</dbReference>
<evidence type="ECO:0000259" key="3">
    <source>
        <dbReference type="PROSITE" id="PS51462"/>
    </source>
</evidence>
<dbReference type="PROSITE" id="PS00893">
    <property type="entry name" value="NUDIX_BOX"/>
    <property type="match status" value="1"/>
</dbReference>
<organism evidence="4 5">
    <name type="scientific">Lichenifustis flavocetrariae</name>
    <dbReference type="NCBI Taxonomy" id="2949735"/>
    <lineage>
        <taxon>Bacteria</taxon>
        <taxon>Pseudomonadati</taxon>
        <taxon>Pseudomonadota</taxon>
        <taxon>Alphaproteobacteria</taxon>
        <taxon>Hyphomicrobiales</taxon>
        <taxon>Lichenihabitantaceae</taxon>
        <taxon>Lichenifustis</taxon>
    </lineage>
</organism>
<proteinExistence type="predicted"/>
<evidence type="ECO:0000256" key="1">
    <source>
        <dbReference type="ARBA" id="ARBA00001946"/>
    </source>
</evidence>
<evidence type="ECO:0000313" key="5">
    <source>
        <dbReference type="Proteomes" id="UP001165667"/>
    </source>
</evidence>
<dbReference type="InterPro" id="IPR015797">
    <property type="entry name" value="NUDIX_hydrolase-like_dom_sf"/>
</dbReference>
<feature type="domain" description="Nudix hydrolase" evidence="3">
    <location>
        <begin position="11"/>
        <end position="146"/>
    </location>
</feature>
<keyword evidence="5" id="KW-1185">Reference proteome</keyword>
<dbReference type="EMBL" id="JAMOIM010000007">
    <property type="protein sequence ID" value="MCW6508945.1"/>
    <property type="molecule type" value="Genomic_DNA"/>
</dbReference>
<dbReference type="RefSeq" id="WP_282585306.1">
    <property type="nucleotide sequence ID" value="NZ_JAMOIM010000007.1"/>
</dbReference>
<dbReference type="CDD" id="cd04682">
    <property type="entry name" value="NUDIX_Hydrolase"/>
    <property type="match status" value="1"/>
</dbReference>
<dbReference type="InterPro" id="IPR020084">
    <property type="entry name" value="NUDIX_hydrolase_CS"/>
</dbReference>
<comment type="cofactor">
    <cofactor evidence="1">
        <name>Mg(2+)</name>
        <dbReference type="ChEBI" id="CHEBI:18420"/>
    </cofactor>
</comment>
<protein>
    <submittedName>
        <fullName evidence="4">NUDIX hydrolase</fullName>
    </submittedName>
</protein>
<dbReference type="Pfam" id="PF00293">
    <property type="entry name" value="NUDIX"/>
    <property type="match status" value="1"/>
</dbReference>
<dbReference type="SUPFAM" id="SSF55811">
    <property type="entry name" value="Nudix"/>
    <property type="match status" value="1"/>
</dbReference>
<sequence length="151" mass="16967">MPDESLANIMWDGAAFTGAKIALLHESSLVAYLRDNKPSIPFPGLWDLPGGGREGDESPIACVCREVEEEFGIALDPATFLWTRRYPSQSESRPGSYFFVAPITSEQLAAVKFGSEGQRWVLMPICSFFEHAEVVGHFKDRLRDYLDRDEH</sequence>
<accession>A0AA42CN25</accession>
<dbReference type="AlphaFoldDB" id="A0AA42CN25"/>
<dbReference type="GO" id="GO:0016787">
    <property type="term" value="F:hydrolase activity"/>
    <property type="evidence" value="ECO:0007669"/>
    <property type="project" value="UniProtKB-KW"/>
</dbReference>
<comment type="caution">
    <text evidence="4">The sequence shown here is derived from an EMBL/GenBank/DDBJ whole genome shotgun (WGS) entry which is preliminary data.</text>
</comment>
<dbReference type="PROSITE" id="PS51462">
    <property type="entry name" value="NUDIX"/>
    <property type="match status" value="1"/>
</dbReference>
<evidence type="ECO:0000313" key="4">
    <source>
        <dbReference type="EMBL" id="MCW6508945.1"/>
    </source>
</evidence>
<name>A0AA42CN25_9HYPH</name>